<evidence type="ECO:0000313" key="2">
    <source>
        <dbReference type="EMBL" id="AWW14409.1"/>
    </source>
</evidence>
<feature type="region of interest" description="Disordered" evidence="1">
    <location>
        <begin position="69"/>
        <end position="106"/>
    </location>
</feature>
<feature type="compositionally biased region" description="Basic residues" evidence="1">
    <location>
        <begin position="9"/>
        <end position="24"/>
    </location>
</feature>
<feature type="region of interest" description="Disordered" evidence="1">
    <location>
        <begin position="1"/>
        <end position="53"/>
    </location>
</feature>
<dbReference type="GeneID" id="65101527"/>
<gene>
    <name evidence="2" type="primary">orf49</name>
    <name evidence="2" type="ORF">HytaNPV_gp049</name>
</gene>
<dbReference type="EMBL" id="MH261376">
    <property type="protein sequence ID" value="AWW14409.1"/>
    <property type="molecule type" value="Genomic_DNA"/>
</dbReference>
<reference evidence="2 3" key="1">
    <citation type="journal article" date="2018" name="Sci. Rep.">
        <title>Comprehensive analysis of single molecule sequencing-derived complete genome and whole transcriptome of Hyposidra talaca nuclear polyhedrosis virus.</title>
        <authorList>
            <person name="Nguyen T.T."/>
            <person name="Suryamohan K."/>
            <person name="Kuriakose B."/>
            <person name="Janakiraman V."/>
            <person name="Reichelt M."/>
            <person name="Chaudhuri S."/>
            <person name="Guillory J."/>
            <person name="Divakaran N."/>
            <person name="Rabins P.E."/>
            <person name="Goel R."/>
            <person name="Deka B."/>
            <person name="Sarkar S."/>
            <person name="Ekka P."/>
            <person name="Tsai Y.C."/>
            <person name="Vargas D."/>
            <person name="Santhosh S."/>
            <person name="Mohan S."/>
            <person name="Chin C.S."/>
            <person name="Korlach J."/>
            <person name="Thomas G."/>
            <person name="Babu A."/>
            <person name="Seshagiri S."/>
        </authorList>
    </citation>
    <scope>NUCLEOTIDE SEQUENCE [LARGE SCALE GENOMIC DNA]</scope>
    <source>
        <strain evidence="2 3">HytaNPVIndia001</strain>
    </source>
</reference>
<protein>
    <submittedName>
        <fullName evidence="2">Uncharacterized protein</fullName>
    </submittedName>
</protein>
<feature type="compositionally biased region" description="Polar residues" evidence="1">
    <location>
        <begin position="72"/>
        <end position="98"/>
    </location>
</feature>
<sequence>MSDTTVVGTRKKRRSGVGLFKKKSTTREIESSTTGDYETMHTPTKSTTPLPEYDFDTGYEDINVLMEESENESPNIPITIMPESTSTPKYTEPTTSGSVKRKHENDNDFSNRFRNIRAASDSNVVDLNVEYVFINGPILNQSFHERVDLLQDNIDRLFRWVSTFNQIDSIKTCFIFTNKHIDSKKLNLKYNLDDLYLYKINKVHLLHFVDMTYSFYTKLINNLFPIANIAINVNYTAGFSDLTQLCTYFINYCVFEFYRPFFYYFHSVSGGNLLNDADQQYFESYINEKQTDLTAYYNSKLINLEAHKYYKYTPDNDINTNKEYNSQTVLQKNLPFELDLYKVNVYIVSMCKKLRF</sequence>
<dbReference type="Proteomes" id="UP000501125">
    <property type="component" value="Chromosome"/>
</dbReference>
<dbReference type="KEGG" id="vg:65101527"/>
<dbReference type="RefSeq" id="YP_010086316.1">
    <property type="nucleotide sequence ID" value="NC_055453.1"/>
</dbReference>
<feature type="compositionally biased region" description="Polar residues" evidence="1">
    <location>
        <begin position="31"/>
        <end position="49"/>
    </location>
</feature>
<keyword evidence="3" id="KW-1185">Reference proteome</keyword>
<organism evidence="2 3">
    <name type="scientific">Hyposidra talaca nucleopolyhedrovirus</name>
    <dbReference type="NCBI Taxonomy" id="1070315"/>
    <lineage>
        <taxon>Viruses</taxon>
        <taxon>Viruses incertae sedis</taxon>
        <taxon>Naldaviricetes</taxon>
        <taxon>Lefavirales</taxon>
        <taxon>Baculoviridae</taxon>
        <taxon>Alphabaculovirus</taxon>
        <taxon>Alphabaculovirus hytalacae</taxon>
    </lineage>
</organism>
<name>A0A2Z4HHZ9_9ABAC</name>
<evidence type="ECO:0000313" key="3">
    <source>
        <dbReference type="Proteomes" id="UP000501125"/>
    </source>
</evidence>
<proteinExistence type="predicted"/>
<accession>A0A2Z4HHZ9</accession>
<evidence type="ECO:0000256" key="1">
    <source>
        <dbReference type="SAM" id="MobiDB-lite"/>
    </source>
</evidence>